<sequence>MLCSTDSNEQLRGGWLGLSLRTPSDFRHELGVRKDVWPQPPHAKERS</sequence>
<name>D5SZ07_PLAL2</name>
<dbReference type="KEGG" id="plm:Plim_4097"/>
<keyword evidence="2" id="KW-1185">Reference proteome</keyword>
<reference evidence="1 2" key="1">
    <citation type="journal article" date="2010" name="Stand. Genomic Sci.">
        <title>Complete genome sequence of Planctomyces limnophilus type strain (Mu 290).</title>
        <authorList>
            <person name="Labutti K."/>
            <person name="Sikorski J."/>
            <person name="Schneider S."/>
            <person name="Nolan M."/>
            <person name="Lucas S."/>
            <person name="Glavina Del Rio T."/>
            <person name="Tice H."/>
            <person name="Cheng J.F."/>
            <person name="Goodwin L."/>
            <person name="Pitluck S."/>
            <person name="Liolios K."/>
            <person name="Ivanova N."/>
            <person name="Mavromatis K."/>
            <person name="Mikhailova N."/>
            <person name="Pati A."/>
            <person name="Chen A."/>
            <person name="Palaniappan K."/>
            <person name="Land M."/>
            <person name="Hauser L."/>
            <person name="Chang Y.J."/>
            <person name="Jeffries C.D."/>
            <person name="Tindall B.J."/>
            <person name="Rohde M."/>
            <person name="Goker M."/>
            <person name="Woyke T."/>
            <person name="Bristow J."/>
            <person name="Eisen J.A."/>
            <person name="Markowitz V."/>
            <person name="Hugenholtz P."/>
            <person name="Kyrpides N.C."/>
            <person name="Klenk H.P."/>
            <person name="Lapidus A."/>
        </authorList>
    </citation>
    <scope>NUCLEOTIDE SEQUENCE [LARGE SCALE GENOMIC DNA]</scope>
    <source>
        <strain evidence="2">ATCC 43296 / DSM 3776 / IFAM 1008 / 290</strain>
    </source>
</reference>
<organism evidence="1 2">
    <name type="scientific">Planctopirus limnophila (strain ATCC 43296 / DSM 3776 / IFAM 1008 / Mu 290)</name>
    <name type="common">Planctomyces limnophilus</name>
    <dbReference type="NCBI Taxonomy" id="521674"/>
    <lineage>
        <taxon>Bacteria</taxon>
        <taxon>Pseudomonadati</taxon>
        <taxon>Planctomycetota</taxon>
        <taxon>Planctomycetia</taxon>
        <taxon>Planctomycetales</taxon>
        <taxon>Planctomycetaceae</taxon>
        <taxon>Planctopirus</taxon>
    </lineage>
</organism>
<dbReference type="HOGENOM" id="CLU_3171445_0_0_0"/>
<evidence type="ECO:0000313" key="1">
    <source>
        <dbReference type="EMBL" id="ADG69908.1"/>
    </source>
</evidence>
<accession>D5SZ07</accession>
<proteinExistence type="predicted"/>
<dbReference type="EMBL" id="CP001744">
    <property type="protein sequence ID" value="ADG69908.1"/>
    <property type="molecule type" value="Genomic_DNA"/>
</dbReference>
<protein>
    <submittedName>
        <fullName evidence="1">Uncharacterized protein</fullName>
    </submittedName>
</protein>
<dbReference type="Proteomes" id="UP000002220">
    <property type="component" value="Chromosome"/>
</dbReference>
<dbReference type="AlphaFoldDB" id="D5SZ07"/>
<evidence type="ECO:0000313" key="2">
    <source>
        <dbReference type="Proteomes" id="UP000002220"/>
    </source>
</evidence>
<gene>
    <name evidence="1" type="ordered locus">Plim_4097</name>
</gene>